<dbReference type="Proteomes" id="UP000829720">
    <property type="component" value="Unassembled WGS sequence"/>
</dbReference>
<keyword evidence="2" id="KW-1185">Reference proteome</keyword>
<gene>
    <name evidence="1" type="ORF">AGOR_G00022380</name>
</gene>
<name>A0A8T3E861_9TELE</name>
<accession>A0A8T3E861</accession>
<evidence type="ECO:0000313" key="2">
    <source>
        <dbReference type="Proteomes" id="UP000829720"/>
    </source>
</evidence>
<dbReference type="OrthoDB" id="8931359at2759"/>
<dbReference type="AlphaFoldDB" id="A0A8T3E861"/>
<dbReference type="EMBL" id="JAERUA010000002">
    <property type="protein sequence ID" value="KAI1902978.1"/>
    <property type="molecule type" value="Genomic_DNA"/>
</dbReference>
<proteinExistence type="predicted"/>
<evidence type="ECO:0000313" key="1">
    <source>
        <dbReference type="EMBL" id="KAI1902978.1"/>
    </source>
</evidence>
<reference evidence="1" key="1">
    <citation type="submission" date="2021-01" db="EMBL/GenBank/DDBJ databases">
        <authorList>
            <person name="Zahm M."/>
            <person name="Roques C."/>
            <person name="Cabau C."/>
            <person name="Klopp C."/>
            <person name="Donnadieu C."/>
            <person name="Jouanno E."/>
            <person name="Lampietro C."/>
            <person name="Louis A."/>
            <person name="Herpin A."/>
            <person name="Echchiki A."/>
            <person name="Berthelot C."/>
            <person name="Parey E."/>
            <person name="Roest-Crollius H."/>
            <person name="Braasch I."/>
            <person name="Postlethwait J."/>
            <person name="Bobe J."/>
            <person name="Montfort J."/>
            <person name="Bouchez O."/>
            <person name="Begum T."/>
            <person name="Mejri S."/>
            <person name="Adams A."/>
            <person name="Chen W.-J."/>
            <person name="Guiguen Y."/>
        </authorList>
    </citation>
    <scope>NUCLEOTIDE SEQUENCE</scope>
    <source>
        <tissue evidence="1">Blood</tissue>
    </source>
</reference>
<comment type="caution">
    <text evidence="1">The sequence shown here is derived from an EMBL/GenBank/DDBJ whole genome shotgun (WGS) entry which is preliminary data.</text>
</comment>
<sequence>MKQLNVVLPAAFHPVLIMELNMAAVKEMGEGKYPGSLLVSNRDTMKGPGLQYAEQGCCPVPLTWDMYKTQKMDLTPVAVVSLQKSHDHSSVPALVSFPLTGPILALAVHV</sequence>
<organism evidence="1 2">
    <name type="scientific">Albula goreensis</name>
    <dbReference type="NCBI Taxonomy" id="1534307"/>
    <lineage>
        <taxon>Eukaryota</taxon>
        <taxon>Metazoa</taxon>
        <taxon>Chordata</taxon>
        <taxon>Craniata</taxon>
        <taxon>Vertebrata</taxon>
        <taxon>Euteleostomi</taxon>
        <taxon>Actinopterygii</taxon>
        <taxon>Neopterygii</taxon>
        <taxon>Teleostei</taxon>
        <taxon>Albuliformes</taxon>
        <taxon>Albulidae</taxon>
        <taxon>Albula</taxon>
    </lineage>
</organism>
<protein>
    <submittedName>
        <fullName evidence="1">Uncharacterized protein</fullName>
    </submittedName>
</protein>